<dbReference type="Proteomes" id="UP000005444">
    <property type="component" value="Chromosome"/>
</dbReference>
<evidence type="ECO:0000256" key="4">
    <source>
        <dbReference type="ARBA" id="ARBA00022597"/>
    </source>
</evidence>
<evidence type="ECO:0000256" key="2">
    <source>
        <dbReference type="ARBA" id="ARBA00022448"/>
    </source>
</evidence>
<dbReference type="CDD" id="cd00001">
    <property type="entry name" value="PTS_IIB_man"/>
    <property type="match status" value="1"/>
</dbReference>
<dbReference type="GO" id="GO:0009401">
    <property type="term" value="P:phosphoenolpyruvate-dependent sugar phosphotransferase system"/>
    <property type="evidence" value="ECO:0007669"/>
    <property type="project" value="UniProtKB-KW"/>
</dbReference>
<dbReference type="GO" id="GO:0008982">
    <property type="term" value="F:protein-N(PI)-phosphohistidine-sugar phosphotransferase activity"/>
    <property type="evidence" value="ECO:0007669"/>
    <property type="project" value="InterPro"/>
</dbReference>
<keyword evidence="7" id="KW-0418">Kinase</keyword>
<keyword evidence="3" id="KW-0963">Cytoplasm</keyword>
<evidence type="ECO:0000259" key="8">
    <source>
        <dbReference type="PROSITE" id="PS51101"/>
    </source>
</evidence>
<keyword evidence="5" id="KW-0808">Transferase</keyword>
<dbReference type="SUPFAM" id="SSF52728">
    <property type="entry name" value="PTS IIb component"/>
    <property type="match status" value="1"/>
</dbReference>
<evidence type="ECO:0000256" key="6">
    <source>
        <dbReference type="ARBA" id="ARBA00022683"/>
    </source>
</evidence>
<organism evidence="9 10">
    <name type="scientific">Pediococcus claussenii (strain ATCC BAA-344 / DSM 14800 / JCM 18046 / KCTC 3811 / LMG 21948 / P06)</name>
    <dbReference type="NCBI Taxonomy" id="701521"/>
    <lineage>
        <taxon>Bacteria</taxon>
        <taxon>Bacillati</taxon>
        <taxon>Bacillota</taxon>
        <taxon>Bacilli</taxon>
        <taxon>Lactobacillales</taxon>
        <taxon>Lactobacillaceae</taxon>
        <taxon>Pediococcus</taxon>
    </lineage>
</organism>
<dbReference type="InterPro" id="IPR004720">
    <property type="entry name" value="PTS_IIB_sorbose-sp"/>
</dbReference>
<evidence type="ECO:0000256" key="3">
    <source>
        <dbReference type="ARBA" id="ARBA00022490"/>
    </source>
</evidence>
<evidence type="ECO:0000256" key="1">
    <source>
        <dbReference type="ARBA" id="ARBA00004496"/>
    </source>
</evidence>
<keyword evidence="4" id="KW-0762">Sugar transport</keyword>
<dbReference type="PATRIC" id="fig|701521.8.peg.325"/>
<evidence type="ECO:0000313" key="10">
    <source>
        <dbReference type="Proteomes" id="UP000005444"/>
    </source>
</evidence>
<feature type="domain" description="PTS EIIB type-4" evidence="8">
    <location>
        <begin position="1"/>
        <end position="166"/>
    </location>
</feature>
<dbReference type="InterPro" id="IPR036667">
    <property type="entry name" value="PTS_IIB_sorbose-sp_sf"/>
</dbReference>
<dbReference type="PROSITE" id="PS51101">
    <property type="entry name" value="PTS_EIIB_TYPE_4"/>
    <property type="match status" value="1"/>
</dbReference>
<keyword evidence="6" id="KW-0598">Phosphotransferase system</keyword>
<comment type="subcellular location">
    <subcellularLocation>
        <location evidence="1">Cytoplasm</location>
    </subcellularLocation>
</comment>
<dbReference type="GO" id="GO:0005737">
    <property type="term" value="C:cytoplasm"/>
    <property type="evidence" value="ECO:0007669"/>
    <property type="project" value="UniProtKB-SubCell"/>
</dbReference>
<dbReference type="Pfam" id="PF03830">
    <property type="entry name" value="PTSIIB_sorb"/>
    <property type="match status" value="1"/>
</dbReference>
<dbReference type="STRING" id="701521.PECL_346"/>
<accession>G8PB28</accession>
<gene>
    <name evidence="9" type="ordered locus">PECL_346</name>
</gene>
<keyword evidence="2" id="KW-0813">Transport</keyword>
<proteinExistence type="predicted"/>
<dbReference type="HOGENOM" id="CLU_116175_1_0_9"/>
<dbReference type="EMBL" id="CP003137">
    <property type="protein sequence ID" value="AEV94657.1"/>
    <property type="molecule type" value="Genomic_DNA"/>
</dbReference>
<dbReference type="RefSeq" id="WP_014214855.1">
    <property type="nucleotide sequence ID" value="NC_016605.1"/>
</dbReference>
<keyword evidence="10" id="KW-1185">Reference proteome</keyword>
<evidence type="ECO:0000313" key="9">
    <source>
        <dbReference type="EMBL" id="AEV94657.1"/>
    </source>
</evidence>
<name>G8PB28_PEDCP</name>
<dbReference type="Gene3D" id="3.40.35.10">
    <property type="entry name" value="Phosphotransferase system, sorbose subfamily IIB component"/>
    <property type="match status" value="1"/>
</dbReference>
<evidence type="ECO:0000256" key="5">
    <source>
        <dbReference type="ARBA" id="ARBA00022679"/>
    </source>
</evidence>
<reference evidence="9 10" key="1">
    <citation type="journal article" date="2012" name="J. Bacteriol.">
        <title>Complete Genome Sequence of the Beer Spoilage Organism Pediococcus claussenii ATCC BAA-344T.</title>
        <authorList>
            <person name="Pittet V."/>
            <person name="Abegunde T."/>
            <person name="Marfleet T."/>
            <person name="Haakensen M."/>
            <person name="Morrow K."/>
            <person name="Jayaprakash T."/>
            <person name="Schroeder K."/>
            <person name="Trost B."/>
            <person name="Byrns S."/>
            <person name="Bergsveinson J."/>
            <person name="Kusalik A."/>
            <person name="Ziola B."/>
        </authorList>
    </citation>
    <scope>NUCLEOTIDE SEQUENCE [LARGE SCALE GENOMIC DNA]</scope>
    <source>
        <strain evidence="9 10">ATCC BAA-344</strain>
    </source>
</reference>
<dbReference type="eggNOG" id="COG3444">
    <property type="taxonomic scope" value="Bacteria"/>
</dbReference>
<protein>
    <submittedName>
        <fullName evidence="9">PTS system sorbose subIIB component family protein</fullName>
    </submittedName>
</protein>
<dbReference type="GO" id="GO:0016301">
    <property type="term" value="F:kinase activity"/>
    <property type="evidence" value="ECO:0007669"/>
    <property type="project" value="UniProtKB-KW"/>
</dbReference>
<dbReference type="AlphaFoldDB" id="G8PB28"/>
<evidence type="ECO:0000256" key="7">
    <source>
        <dbReference type="ARBA" id="ARBA00022777"/>
    </source>
</evidence>
<dbReference type="KEGG" id="pce:PECL_346"/>
<sequence>MTMDIRLARVDSRLLHGQVATSWAKTIIPDRILVVSDAAADNDLRKTLITQAAPPGVGTNVITVDRMLDIYDDPQFDGLKILLLTETVQDMLKLVNGGVQLKGLGIDIGSLAFSDGMTLITDAIAVGPSEAKSIRDLHNLGLEVFAQKIPNDGKKDVLPMLEKAGF</sequence>